<dbReference type="PRINTS" id="PR00743">
    <property type="entry name" value="GLHYDRLASE36"/>
</dbReference>
<evidence type="ECO:0000313" key="3">
    <source>
        <dbReference type="EMBL" id="MFC7579998.1"/>
    </source>
</evidence>
<name>A0ABW2SKX4_9ACTO</name>
<evidence type="ECO:0000313" key="4">
    <source>
        <dbReference type="Proteomes" id="UP001596527"/>
    </source>
</evidence>
<evidence type="ECO:0000256" key="2">
    <source>
        <dbReference type="ARBA" id="ARBA00023295"/>
    </source>
</evidence>
<accession>A0ABW2SKX4</accession>
<dbReference type="GO" id="GO:0016798">
    <property type="term" value="F:hydrolase activity, acting on glycosyl bonds"/>
    <property type="evidence" value="ECO:0007669"/>
    <property type="project" value="UniProtKB-KW"/>
</dbReference>
<keyword evidence="4" id="KW-1185">Reference proteome</keyword>
<organism evidence="3 4">
    <name type="scientific">Schaalia naturae</name>
    <dbReference type="NCBI Taxonomy" id="635203"/>
    <lineage>
        <taxon>Bacteria</taxon>
        <taxon>Bacillati</taxon>
        <taxon>Actinomycetota</taxon>
        <taxon>Actinomycetes</taxon>
        <taxon>Actinomycetales</taxon>
        <taxon>Actinomycetaceae</taxon>
        <taxon>Schaalia</taxon>
    </lineage>
</organism>
<proteinExistence type="predicted"/>
<dbReference type="InterPro" id="IPR050985">
    <property type="entry name" value="Alpha-glycosidase_related"/>
</dbReference>
<sequence length="699" mass="77134">MRLEEYTVGGVDLRLRVGTRAPVSLAAARPQSGEWIDLGGEQPLVEIIDLAHGRARNNTRFTHSGLGQRLRIVGDPVLSDGEQGQTLTVTQRADDVGLTVRTMLSGSEGIGAVEVRSELENRGDRELLITAASSAAFGFGSGPGGDPGQVRSIEGYSEQLGENRWLRRPVRRSSGVVDFHSSENEGQPGRGAIRAVGRSTWSTSSKLPVGGLVDESTGACVMWQVESNTGWHWEIADDTDGSTMLSVVLLGPTDLENCALITLSPGEVSRTKDAGIAFGSSGFDDAMRELTAHRRWLRRSTLPHWDRESLIYNDYMNTLNGDPSTERLLPLIDAAASIGAEIFCIDCGWYDDTFTDWWATVGEWRPSTARFPGGIDEVLARIRERGMAAGLWLEPEAVGVRSATAKTLPEDHFMRRGGVRICEHERYFLDFRNPAVRSRMSEVFDGLIEDHGVRYFKLDYNTTPGVGYEADGLSLGQALRESGEGYLAFVDGLRRRHPDVTFECCSSGAMRADPETLRHFDLQSTSDQQDFKAYPTIAVGAPMSMVPEQAGNWAYIQPWMTDEQMLFTLVTGASGRMYLSGFVDRFDDRQLEVARRAVDAYKGTRAGLADSWPRWPLGFPEWDDATVVFSRVCSECEYVYIWRRADDGDATIEIPLAMARREVSTVIGGEGWHFELDGSTLTVRSPSAETPTAVEVRIC</sequence>
<dbReference type="Gene3D" id="3.20.20.70">
    <property type="entry name" value="Aldolase class I"/>
    <property type="match status" value="1"/>
</dbReference>
<reference evidence="4" key="1">
    <citation type="journal article" date="2019" name="Int. J. Syst. Evol. Microbiol.">
        <title>The Global Catalogue of Microorganisms (GCM) 10K type strain sequencing project: providing services to taxonomists for standard genome sequencing and annotation.</title>
        <authorList>
            <consortium name="The Broad Institute Genomics Platform"/>
            <consortium name="The Broad Institute Genome Sequencing Center for Infectious Disease"/>
            <person name="Wu L."/>
            <person name="Ma J."/>
        </authorList>
    </citation>
    <scope>NUCLEOTIDE SEQUENCE [LARGE SCALE GENOMIC DNA]</scope>
    <source>
        <strain evidence="4">CCUG 56698</strain>
    </source>
</reference>
<dbReference type="CDD" id="cd14791">
    <property type="entry name" value="GH36"/>
    <property type="match status" value="1"/>
</dbReference>
<dbReference type="SUPFAM" id="SSF51445">
    <property type="entry name" value="(Trans)glycosidases"/>
    <property type="match status" value="1"/>
</dbReference>
<dbReference type="InterPro" id="IPR013785">
    <property type="entry name" value="Aldolase_TIM"/>
</dbReference>
<evidence type="ECO:0000256" key="1">
    <source>
        <dbReference type="ARBA" id="ARBA00022801"/>
    </source>
</evidence>
<protein>
    <submittedName>
        <fullName evidence="3">Glycoside hydrolase family 36 protein</fullName>
        <ecNumber evidence="3">3.2.1.-</ecNumber>
    </submittedName>
</protein>
<dbReference type="EMBL" id="JBHTEF010000001">
    <property type="protein sequence ID" value="MFC7579998.1"/>
    <property type="molecule type" value="Genomic_DNA"/>
</dbReference>
<dbReference type="Proteomes" id="UP001596527">
    <property type="component" value="Unassembled WGS sequence"/>
</dbReference>
<keyword evidence="2 3" id="KW-0326">Glycosidase</keyword>
<dbReference type="Pfam" id="PF02065">
    <property type="entry name" value="Melibiase"/>
    <property type="match status" value="1"/>
</dbReference>
<dbReference type="InterPro" id="IPR002252">
    <property type="entry name" value="Glyco_hydro_36"/>
</dbReference>
<dbReference type="PANTHER" id="PTHR43053:SF3">
    <property type="entry name" value="ALPHA-GALACTOSIDASE C-RELATED"/>
    <property type="match status" value="1"/>
</dbReference>
<dbReference type="InterPro" id="IPR017853">
    <property type="entry name" value="GH"/>
</dbReference>
<keyword evidence="1 3" id="KW-0378">Hydrolase</keyword>
<dbReference type="EC" id="3.2.1.-" evidence="3"/>
<dbReference type="RefSeq" id="WP_380971631.1">
    <property type="nucleotide sequence ID" value="NZ_JBHTEF010000001.1"/>
</dbReference>
<dbReference type="Gene3D" id="2.70.98.60">
    <property type="entry name" value="alpha-galactosidase from lactobacil brevis"/>
    <property type="match status" value="1"/>
</dbReference>
<comment type="caution">
    <text evidence="3">The sequence shown here is derived from an EMBL/GenBank/DDBJ whole genome shotgun (WGS) entry which is preliminary data.</text>
</comment>
<gene>
    <name evidence="3" type="ORF">ACFQWG_01990</name>
</gene>
<dbReference type="InterPro" id="IPR038417">
    <property type="entry name" value="Alpga-gal_N_sf"/>
</dbReference>
<dbReference type="PANTHER" id="PTHR43053">
    <property type="entry name" value="GLYCOSIDASE FAMILY 31"/>
    <property type="match status" value="1"/>
</dbReference>